<evidence type="ECO:0000256" key="6">
    <source>
        <dbReference type="ARBA" id="ARBA00023136"/>
    </source>
</evidence>
<evidence type="ECO:0000256" key="1">
    <source>
        <dbReference type="ARBA" id="ARBA00004651"/>
    </source>
</evidence>
<feature type="transmembrane region" description="Helical" evidence="7">
    <location>
        <begin position="241"/>
        <end position="259"/>
    </location>
</feature>
<feature type="transmembrane region" description="Helical" evidence="7">
    <location>
        <begin position="99"/>
        <end position="121"/>
    </location>
</feature>
<proteinExistence type="predicted"/>
<feature type="transmembrane region" description="Helical" evidence="7">
    <location>
        <begin position="133"/>
        <end position="156"/>
    </location>
</feature>
<dbReference type="InterPro" id="IPR050171">
    <property type="entry name" value="MFS_Transporters"/>
</dbReference>
<reference evidence="9 10" key="1">
    <citation type="submission" date="2022-12" db="EMBL/GenBank/DDBJ databases">
        <title>Genome Sequence of Deinococcus aquaticus Type Strain PB314.</title>
        <authorList>
            <person name="Albert C."/>
            <person name="Hill J."/>
            <person name="Boren L."/>
            <person name="Scholz-Ng S."/>
            <person name="Fatema N."/>
            <person name="Grosso R."/>
            <person name="Soboslay E."/>
            <person name="Tuohy J."/>
        </authorList>
    </citation>
    <scope>NUCLEOTIDE SEQUENCE [LARGE SCALE GENOMIC DNA]</scope>
    <source>
        <strain evidence="9 10">PB-314</strain>
    </source>
</reference>
<evidence type="ECO:0000259" key="8">
    <source>
        <dbReference type="PROSITE" id="PS50850"/>
    </source>
</evidence>
<dbReference type="EMBL" id="CP115165">
    <property type="protein sequence ID" value="WDA59629.1"/>
    <property type="molecule type" value="Genomic_DNA"/>
</dbReference>
<comment type="subcellular location">
    <subcellularLocation>
        <location evidence="1">Cell membrane</location>
        <topology evidence="1">Multi-pass membrane protein</topology>
    </subcellularLocation>
</comment>
<feature type="transmembrane region" description="Helical" evidence="7">
    <location>
        <begin position="70"/>
        <end position="93"/>
    </location>
</feature>
<accession>A0ABY7V358</accession>
<keyword evidence="2" id="KW-0813">Transport</keyword>
<dbReference type="PANTHER" id="PTHR23517">
    <property type="entry name" value="RESISTANCE PROTEIN MDTM, PUTATIVE-RELATED-RELATED"/>
    <property type="match status" value="1"/>
</dbReference>
<evidence type="ECO:0000256" key="5">
    <source>
        <dbReference type="ARBA" id="ARBA00022989"/>
    </source>
</evidence>
<dbReference type="Proteomes" id="UP001217044">
    <property type="component" value="Chromosome"/>
</dbReference>
<sequence length="390" mass="40133">MLWLRPLTMLRLLALLTLCETVRTGLFVSALPVSGPGLGLSAAVIGVMAGVHYLADALAKGPGGLLVQRWGLGAALLPGPLLGLLALLLARFWPYPASGVLACAAWGLGYAALWPGVMSASQALAVPGRTARALTVSNLSVAPAILTGALIVGPLMRTHPDATWNALLAAQLLAAGLALSLVRLRLSSPAAPPGTPVPAWRDWQRVAALLPAAFVQTLAPALLTTVLYPLLDRLNLSLRDLLLPGALALTTFGLSVWLIGRRADRGHPRRALLPGLLLLAVTFALAAVPGMTALLLPLGALVGLGYGAFITGWNGLVARTLPEGQQAAAWGTVMAVEALGYAIGPVLGGAAWQLAGVTGVFSLGAAVFLSALLYDLARHRSRRAAMTGPA</sequence>
<evidence type="ECO:0000256" key="3">
    <source>
        <dbReference type="ARBA" id="ARBA00022475"/>
    </source>
</evidence>
<feature type="transmembrane region" description="Helical" evidence="7">
    <location>
        <begin position="350"/>
        <end position="374"/>
    </location>
</feature>
<keyword evidence="4 7" id="KW-0812">Transmembrane</keyword>
<feature type="transmembrane region" description="Helical" evidence="7">
    <location>
        <begin position="327"/>
        <end position="344"/>
    </location>
</feature>
<evidence type="ECO:0000256" key="2">
    <source>
        <dbReference type="ARBA" id="ARBA00022448"/>
    </source>
</evidence>
<dbReference type="PROSITE" id="PS50850">
    <property type="entry name" value="MFS"/>
    <property type="match status" value="1"/>
</dbReference>
<organism evidence="9 10">
    <name type="scientific">Deinococcus aquaticus</name>
    <dbReference type="NCBI Taxonomy" id="328692"/>
    <lineage>
        <taxon>Bacteria</taxon>
        <taxon>Thermotogati</taxon>
        <taxon>Deinococcota</taxon>
        <taxon>Deinococci</taxon>
        <taxon>Deinococcales</taxon>
        <taxon>Deinococcaceae</taxon>
        <taxon>Deinococcus</taxon>
    </lineage>
</organism>
<dbReference type="InterPro" id="IPR020846">
    <property type="entry name" value="MFS_dom"/>
</dbReference>
<evidence type="ECO:0000313" key="10">
    <source>
        <dbReference type="Proteomes" id="UP001217044"/>
    </source>
</evidence>
<feature type="domain" description="Major facilitator superfamily (MFS) profile" evidence="8">
    <location>
        <begin position="205"/>
        <end position="390"/>
    </location>
</feature>
<name>A0ABY7V358_9DEIO</name>
<dbReference type="Pfam" id="PF07690">
    <property type="entry name" value="MFS_1"/>
    <property type="match status" value="1"/>
</dbReference>
<keyword evidence="3" id="KW-1003">Cell membrane</keyword>
<keyword evidence="10" id="KW-1185">Reference proteome</keyword>
<evidence type="ECO:0000256" key="7">
    <source>
        <dbReference type="SAM" id="Phobius"/>
    </source>
</evidence>
<dbReference type="RefSeq" id="WP_273990195.1">
    <property type="nucleotide sequence ID" value="NZ_BAABQT010000017.1"/>
</dbReference>
<feature type="transmembrane region" description="Helical" evidence="7">
    <location>
        <begin position="294"/>
        <end position="315"/>
    </location>
</feature>
<dbReference type="PANTHER" id="PTHR23517:SF3">
    <property type="entry name" value="INTEGRAL MEMBRANE TRANSPORT PROTEIN"/>
    <property type="match status" value="1"/>
</dbReference>
<evidence type="ECO:0000256" key="4">
    <source>
        <dbReference type="ARBA" id="ARBA00022692"/>
    </source>
</evidence>
<evidence type="ECO:0000313" key="9">
    <source>
        <dbReference type="EMBL" id="WDA59629.1"/>
    </source>
</evidence>
<keyword evidence="5 7" id="KW-1133">Transmembrane helix</keyword>
<protein>
    <submittedName>
        <fullName evidence="9">MFS transporter</fullName>
    </submittedName>
</protein>
<dbReference type="InterPro" id="IPR011701">
    <property type="entry name" value="MFS"/>
</dbReference>
<keyword evidence="6 7" id="KW-0472">Membrane</keyword>
<gene>
    <name evidence="9" type="ORF">M8445_05310</name>
</gene>
<dbReference type="SUPFAM" id="SSF103473">
    <property type="entry name" value="MFS general substrate transporter"/>
    <property type="match status" value="1"/>
</dbReference>
<dbReference type="InterPro" id="IPR036259">
    <property type="entry name" value="MFS_trans_sf"/>
</dbReference>
<feature type="transmembrane region" description="Helical" evidence="7">
    <location>
        <begin position="271"/>
        <end position="288"/>
    </location>
</feature>
<dbReference type="Gene3D" id="1.20.1250.20">
    <property type="entry name" value="MFS general substrate transporter like domains"/>
    <property type="match status" value="2"/>
</dbReference>
<feature type="transmembrane region" description="Helical" evidence="7">
    <location>
        <begin position="206"/>
        <end position="229"/>
    </location>
</feature>